<feature type="transmembrane region" description="Helical" evidence="7">
    <location>
        <begin position="338"/>
        <end position="357"/>
    </location>
</feature>
<evidence type="ECO:0000256" key="2">
    <source>
        <dbReference type="ARBA" id="ARBA00022448"/>
    </source>
</evidence>
<dbReference type="OrthoDB" id="9816041at2"/>
<evidence type="ECO:0000256" key="3">
    <source>
        <dbReference type="ARBA" id="ARBA00022475"/>
    </source>
</evidence>
<comment type="subcellular location">
    <subcellularLocation>
        <location evidence="1">Cell membrane</location>
        <topology evidence="1">Multi-pass membrane protein</topology>
    </subcellularLocation>
</comment>
<dbReference type="RefSeq" id="WP_052474009.1">
    <property type="nucleotide sequence ID" value="NZ_JXRQ01000016.1"/>
</dbReference>
<keyword evidence="2" id="KW-0813">Transport</keyword>
<feature type="transmembrane region" description="Helical" evidence="7">
    <location>
        <begin position="206"/>
        <end position="225"/>
    </location>
</feature>
<keyword evidence="10" id="KW-1185">Reference proteome</keyword>
<name>A0A0C2W3S0_9BACL</name>
<keyword evidence="6 7" id="KW-0472">Membrane</keyword>
<accession>A0A0C2W3S0</accession>
<dbReference type="STRING" id="135826.KP77_13330"/>
<feature type="transmembrane region" description="Helical" evidence="7">
    <location>
        <begin position="440"/>
        <end position="461"/>
    </location>
</feature>
<dbReference type="PANTHER" id="PTHR42718">
    <property type="entry name" value="MAJOR FACILITATOR SUPERFAMILY MULTIDRUG TRANSPORTER MFSC"/>
    <property type="match status" value="1"/>
</dbReference>
<feature type="transmembrane region" description="Helical" evidence="7">
    <location>
        <begin position="148"/>
        <end position="168"/>
    </location>
</feature>
<dbReference type="Gene3D" id="1.20.1250.20">
    <property type="entry name" value="MFS general substrate transporter like domains"/>
    <property type="match status" value="1"/>
</dbReference>
<evidence type="ECO:0000256" key="6">
    <source>
        <dbReference type="ARBA" id="ARBA00023136"/>
    </source>
</evidence>
<feature type="transmembrane region" description="Helical" evidence="7">
    <location>
        <begin position="272"/>
        <end position="298"/>
    </location>
</feature>
<evidence type="ECO:0000259" key="8">
    <source>
        <dbReference type="PROSITE" id="PS50850"/>
    </source>
</evidence>
<dbReference type="EMBL" id="JXRQ01000016">
    <property type="protein sequence ID" value="KIL50713.1"/>
    <property type="molecule type" value="Genomic_DNA"/>
</dbReference>
<feature type="transmembrane region" description="Helical" evidence="7">
    <location>
        <begin position="231"/>
        <end position="252"/>
    </location>
</feature>
<dbReference type="InterPro" id="IPR004638">
    <property type="entry name" value="EmrB-like"/>
</dbReference>
<dbReference type="GO" id="GO:0022857">
    <property type="term" value="F:transmembrane transporter activity"/>
    <property type="evidence" value="ECO:0007669"/>
    <property type="project" value="InterPro"/>
</dbReference>
<evidence type="ECO:0000256" key="5">
    <source>
        <dbReference type="ARBA" id="ARBA00022989"/>
    </source>
</evidence>
<feature type="transmembrane region" description="Helical" evidence="7">
    <location>
        <begin position="115"/>
        <end position="136"/>
    </location>
</feature>
<dbReference type="CDD" id="cd17503">
    <property type="entry name" value="MFS_LmrB_MDR_like"/>
    <property type="match status" value="1"/>
</dbReference>
<gene>
    <name evidence="9" type="ORF">KP77_13330</name>
</gene>
<feature type="transmembrane region" description="Helical" evidence="7">
    <location>
        <begin position="85"/>
        <end position="109"/>
    </location>
</feature>
<feature type="transmembrane region" description="Helical" evidence="7">
    <location>
        <begin position="410"/>
        <end position="428"/>
    </location>
</feature>
<dbReference type="AlphaFoldDB" id="A0A0C2W3S0"/>
<sequence>MTTHAESQPAAGAGINKVPLLIVLISGAFAAILNQTLLATAIPVIMQDLQLNASTAQWLQSIFMLVNGIMIPITAFLIERFTTRRLFLTAMGLFAFGTLVCAIAPNFGLLLTGRVLQASGAGIIMPLMQTILFLIFPIEKRGQAMGMFGLVIAFAPAIGPTLSGWMVDQFPWRSLFYIILPVVLIDIVVAYFILKNVTKQTFPKVDPASIALSTLGFGGLLYAFSTAGNSGWGSAQVLISLIVGLIALPVFITRQSKLKQPMLEFKVFRNKVFTITTIIGMVVFIAMIGGAVVLPLLMQNMLGFTAFESGLMLLPGAVLMGLMNPVSGKLFDMFGARWLAITGMTLLTITTFMFTNLTTETTFTYLATVNAVRMFGLALVMMPVTTAGLNQLPTSLIPHGTAMNNTMRQIAGAVGTALLVTVMSTAAIPSEGMQGMVHGVNVSFIVAGITALIGLVLAFFVKSKKEIDRDIAEQNRS</sequence>
<dbReference type="InterPro" id="IPR020846">
    <property type="entry name" value="MFS_dom"/>
</dbReference>
<dbReference type="Pfam" id="PF07690">
    <property type="entry name" value="MFS_1"/>
    <property type="match status" value="1"/>
</dbReference>
<feature type="transmembrane region" description="Helical" evidence="7">
    <location>
        <begin position="363"/>
        <end position="389"/>
    </location>
</feature>
<comment type="caution">
    <text evidence="9">The sequence shown here is derived from an EMBL/GenBank/DDBJ whole genome shotgun (WGS) entry which is preliminary data.</text>
</comment>
<evidence type="ECO:0000256" key="1">
    <source>
        <dbReference type="ARBA" id="ARBA00004651"/>
    </source>
</evidence>
<dbReference type="GO" id="GO:0005886">
    <property type="term" value="C:plasma membrane"/>
    <property type="evidence" value="ECO:0007669"/>
    <property type="project" value="UniProtKB-SubCell"/>
</dbReference>
<dbReference type="NCBIfam" id="TIGR00711">
    <property type="entry name" value="efflux_EmrB"/>
    <property type="match status" value="1"/>
</dbReference>
<feature type="transmembrane region" description="Helical" evidence="7">
    <location>
        <begin position="20"/>
        <end position="46"/>
    </location>
</feature>
<keyword evidence="4 7" id="KW-0812">Transmembrane</keyword>
<dbReference type="SUPFAM" id="SSF103473">
    <property type="entry name" value="MFS general substrate transporter"/>
    <property type="match status" value="1"/>
</dbReference>
<feature type="domain" description="Major facilitator superfamily (MFS) profile" evidence="8">
    <location>
        <begin position="20"/>
        <end position="466"/>
    </location>
</feature>
<feature type="transmembrane region" description="Helical" evidence="7">
    <location>
        <begin position="174"/>
        <end position="194"/>
    </location>
</feature>
<evidence type="ECO:0000313" key="9">
    <source>
        <dbReference type="EMBL" id="KIL50713.1"/>
    </source>
</evidence>
<dbReference type="InterPro" id="IPR011701">
    <property type="entry name" value="MFS"/>
</dbReference>
<keyword evidence="3" id="KW-1003">Cell membrane</keyword>
<dbReference type="Proteomes" id="UP000031950">
    <property type="component" value="Unassembled WGS sequence"/>
</dbReference>
<dbReference type="Gene3D" id="1.20.1720.10">
    <property type="entry name" value="Multidrug resistance protein D"/>
    <property type="match status" value="1"/>
</dbReference>
<proteinExistence type="predicted"/>
<dbReference type="InterPro" id="IPR036259">
    <property type="entry name" value="MFS_trans_sf"/>
</dbReference>
<dbReference type="PROSITE" id="PS50850">
    <property type="entry name" value="MFS"/>
    <property type="match status" value="1"/>
</dbReference>
<protein>
    <submittedName>
        <fullName evidence="9">Multidrug MFS transporter</fullName>
    </submittedName>
</protein>
<keyword evidence="5 7" id="KW-1133">Transmembrane helix</keyword>
<reference evidence="9 10" key="1">
    <citation type="submission" date="2015-01" db="EMBL/GenBank/DDBJ databases">
        <title>Genome sequence of Jeotgalibacillus alimentarius.</title>
        <authorList>
            <person name="Goh K.M."/>
            <person name="Chan K.-G."/>
            <person name="Yaakop A.S."/>
            <person name="Ee R."/>
            <person name="Gan H.M."/>
            <person name="Chan C.S."/>
        </authorList>
    </citation>
    <scope>NUCLEOTIDE SEQUENCE [LARGE SCALE GENOMIC DNA]</scope>
    <source>
        <strain evidence="9 10">YKJ-13</strain>
    </source>
</reference>
<dbReference type="PATRIC" id="fig|135826.4.peg.1328"/>
<feature type="transmembrane region" description="Helical" evidence="7">
    <location>
        <begin position="58"/>
        <end position="78"/>
    </location>
</feature>
<evidence type="ECO:0000256" key="7">
    <source>
        <dbReference type="SAM" id="Phobius"/>
    </source>
</evidence>
<organism evidence="9 10">
    <name type="scientific">Jeotgalibacillus alimentarius</name>
    <dbReference type="NCBI Taxonomy" id="135826"/>
    <lineage>
        <taxon>Bacteria</taxon>
        <taxon>Bacillati</taxon>
        <taxon>Bacillota</taxon>
        <taxon>Bacilli</taxon>
        <taxon>Bacillales</taxon>
        <taxon>Caryophanaceae</taxon>
        <taxon>Jeotgalibacillus</taxon>
    </lineage>
</organism>
<feature type="transmembrane region" description="Helical" evidence="7">
    <location>
        <begin position="304"/>
        <end position="326"/>
    </location>
</feature>
<dbReference type="PRINTS" id="PR01036">
    <property type="entry name" value="TCRTETB"/>
</dbReference>
<evidence type="ECO:0000313" key="10">
    <source>
        <dbReference type="Proteomes" id="UP000031950"/>
    </source>
</evidence>
<dbReference type="PANTHER" id="PTHR42718:SF24">
    <property type="entry name" value="MAJOR FACILITATOR SUPERFAMILY (MFS) PROFILE DOMAIN-CONTAINING PROTEIN"/>
    <property type="match status" value="1"/>
</dbReference>
<evidence type="ECO:0000256" key="4">
    <source>
        <dbReference type="ARBA" id="ARBA00022692"/>
    </source>
</evidence>